<organism evidence="9">
    <name type="scientific">marine metagenome</name>
    <dbReference type="NCBI Taxonomy" id="408172"/>
    <lineage>
        <taxon>unclassified sequences</taxon>
        <taxon>metagenomes</taxon>
        <taxon>ecological metagenomes</taxon>
    </lineage>
</organism>
<gene>
    <name evidence="9" type="ORF">METZ01_LOCUS46795</name>
</gene>
<feature type="domain" description="ABC3 transporter permease C-terminal" evidence="7">
    <location>
        <begin position="268"/>
        <end position="398"/>
    </location>
</feature>
<evidence type="ECO:0000256" key="6">
    <source>
        <dbReference type="SAM" id="Phobius"/>
    </source>
</evidence>
<dbReference type="GO" id="GO:0044874">
    <property type="term" value="P:lipoprotein localization to outer membrane"/>
    <property type="evidence" value="ECO:0007669"/>
    <property type="project" value="TreeGrafter"/>
</dbReference>
<dbReference type="InterPro" id="IPR003838">
    <property type="entry name" value="ABC3_permease_C"/>
</dbReference>
<dbReference type="PANTHER" id="PTHR30489:SF0">
    <property type="entry name" value="LIPOPROTEIN-RELEASING SYSTEM TRANSMEMBRANE PROTEIN LOLE"/>
    <property type="match status" value="1"/>
</dbReference>
<evidence type="ECO:0000313" key="9">
    <source>
        <dbReference type="EMBL" id="SUZ93941.1"/>
    </source>
</evidence>
<dbReference type="EMBL" id="UINC01002189">
    <property type="protein sequence ID" value="SUZ93941.1"/>
    <property type="molecule type" value="Genomic_DNA"/>
</dbReference>
<evidence type="ECO:0000259" key="7">
    <source>
        <dbReference type="Pfam" id="PF02687"/>
    </source>
</evidence>
<dbReference type="PANTHER" id="PTHR30489">
    <property type="entry name" value="LIPOPROTEIN-RELEASING SYSTEM TRANSMEMBRANE PROTEIN LOLE"/>
    <property type="match status" value="1"/>
</dbReference>
<feature type="transmembrane region" description="Helical" evidence="6">
    <location>
        <begin position="371"/>
        <end position="394"/>
    </location>
</feature>
<sequence length="404" mass="44114">MSLAKIGQLAWRNLWRQRRRNLTMLVALSFAVMGVIFLNAFLRGLTAQMADGAINSMVGHVKVLQPGYRDDPGIARSFVLESEWSPEIPAGQLQGWARRVRVPAVIMSERETRGIEFIGIDPAQESISFVADWTVEGEQLEGPGDRRILVGRSLAEQLETEAGRRLVIVTQGADGRSREAGYRIAGLYQSEHSALEKFHVFTGIEAAQALLVSDTVTEVSVRLTDEKYQPTVLQSLIATFVGLNVFDWQTLQPMAATMMQLSDAMIYILFIIVMSALVFGLVNTVVTAVMERYREIGMLRALGMRAGAVLLQIVTESTLIMIMGVVIGTAAGGGLCLWLSDGVDLSAFSEGLEAFGFSSNTLVPTIMPADLAFVVVASLVMGVVASFFPALRAVRLNPLEAMRR</sequence>
<keyword evidence="3 6" id="KW-0812">Transmembrane</keyword>
<evidence type="ECO:0000256" key="3">
    <source>
        <dbReference type="ARBA" id="ARBA00022692"/>
    </source>
</evidence>
<evidence type="ECO:0008006" key="10">
    <source>
        <dbReference type="Google" id="ProtNLM"/>
    </source>
</evidence>
<evidence type="ECO:0000259" key="8">
    <source>
        <dbReference type="Pfam" id="PF12704"/>
    </source>
</evidence>
<accession>A0A381RS09</accession>
<feature type="domain" description="MacB-like periplasmic core" evidence="8">
    <location>
        <begin position="24"/>
        <end position="236"/>
    </location>
</feature>
<keyword evidence="4 6" id="KW-1133">Transmembrane helix</keyword>
<feature type="transmembrane region" description="Helical" evidence="6">
    <location>
        <begin position="21"/>
        <end position="42"/>
    </location>
</feature>
<feature type="transmembrane region" description="Helical" evidence="6">
    <location>
        <begin position="309"/>
        <end position="340"/>
    </location>
</feature>
<evidence type="ECO:0000256" key="2">
    <source>
        <dbReference type="ARBA" id="ARBA00022475"/>
    </source>
</evidence>
<dbReference type="InterPro" id="IPR051447">
    <property type="entry name" value="Lipoprotein-release_system"/>
</dbReference>
<name>A0A381RS09_9ZZZZ</name>
<dbReference type="GO" id="GO:0098797">
    <property type="term" value="C:plasma membrane protein complex"/>
    <property type="evidence" value="ECO:0007669"/>
    <property type="project" value="TreeGrafter"/>
</dbReference>
<reference evidence="9" key="1">
    <citation type="submission" date="2018-05" db="EMBL/GenBank/DDBJ databases">
        <authorList>
            <person name="Lanie J.A."/>
            <person name="Ng W.-L."/>
            <person name="Kazmierczak K.M."/>
            <person name="Andrzejewski T.M."/>
            <person name="Davidsen T.M."/>
            <person name="Wayne K.J."/>
            <person name="Tettelin H."/>
            <person name="Glass J.I."/>
            <person name="Rusch D."/>
            <person name="Podicherti R."/>
            <person name="Tsui H.-C.T."/>
            <person name="Winkler M.E."/>
        </authorList>
    </citation>
    <scope>NUCLEOTIDE SEQUENCE</scope>
</reference>
<comment type="subcellular location">
    <subcellularLocation>
        <location evidence="1">Cell membrane</location>
        <topology evidence="1">Multi-pass membrane protein</topology>
    </subcellularLocation>
</comment>
<protein>
    <recommendedName>
        <fullName evidence="10">ABC3 transporter permease protein domain-containing protein</fullName>
    </recommendedName>
</protein>
<dbReference type="AlphaFoldDB" id="A0A381RS09"/>
<evidence type="ECO:0000256" key="4">
    <source>
        <dbReference type="ARBA" id="ARBA00022989"/>
    </source>
</evidence>
<evidence type="ECO:0000256" key="5">
    <source>
        <dbReference type="ARBA" id="ARBA00023136"/>
    </source>
</evidence>
<dbReference type="InterPro" id="IPR025857">
    <property type="entry name" value="MacB_PCD"/>
</dbReference>
<keyword evidence="5 6" id="KW-0472">Membrane</keyword>
<dbReference type="Pfam" id="PF12704">
    <property type="entry name" value="MacB_PCD"/>
    <property type="match status" value="1"/>
</dbReference>
<evidence type="ECO:0000256" key="1">
    <source>
        <dbReference type="ARBA" id="ARBA00004651"/>
    </source>
</evidence>
<feature type="transmembrane region" description="Helical" evidence="6">
    <location>
        <begin position="264"/>
        <end position="289"/>
    </location>
</feature>
<dbReference type="Pfam" id="PF02687">
    <property type="entry name" value="FtsX"/>
    <property type="match status" value="1"/>
</dbReference>
<proteinExistence type="predicted"/>
<keyword evidence="2" id="KW-1003">Cell membrane</keyword>